<feature type="transmembrane region" description="Helical" evidence="4">
    <location>
        <begin position="132"/>
        <end position="151"/>
    </location>
</feature>
<dbReference type="AlphaFoldDB" id="A0A8S1E017"/>
<dbReference type="PANTHER" id="PTHR10983">
    <property type="entry name" value="1-ACYLGLYCEROL-3-PHOSPHATE ACYLTRANSFERASE-RELATED"/>
    <property type="match status" value="1"/>
</dbReference>
<dbReference type="CDD" id="cd07990">
    <property type="entry name" value="LPLAT_LCLAT1-like"/>
    <property type="match status" value="1"/>
</dbReference>
<dbReference type="OrthoDB" id="186786at2759"/>
<dbReference type="GO" id="GO:0005783">
    <property type="term" value="C:endoplasmic reticulum"/>
    <property type="evidence" value="ECO:0007669"/>
    <property type="project" value="TreeGrafter"/>
</dbReference>
<dbReference type="EMBL" id="CADEPM010000001">
    <property type="protein sequence ID" value="CAB3396996.1"/>
    <property type="molecule type" value="Genomic_DNA"/>
</dbReference>
<protein>
    <recommendedName>
        <fullName evidence="5">Phospholipid/glycerol acyltransferase domain-containing protein</fullName>
    </recommendedName>
</protein>
<reference evidence="6 7" key="1">
    <citation type="submission" date="2020-04" db="EMBL/GenBank/DDBJ databases">
        <authorList>
            <person name="Laetsch R D."/>
            <person name="Stevens L."/>
            <person name="Kumar S."/>
            <person name="Blaxter L. M."/>
        </authorList>
    </citation>
    <scope>NUCLEOTIDE SEQUENCE [LARGE SCALE GENOMIC DNA]</scope>
</reference>
<keyword evidence="2" id="KW-0808">Transferase</keyword>
<dbReference type="SMART" id="SM00563">
    <property type="entry name" value="PlsC"/>
    <property type="match status" value="1"/>
</dbReference>
<evidence type="ECO:0000313" key="7">
    <source>
        <dbReference type="Proteomes" id="UP000494206"/>
    </source>
</evidence>
<evidence type="ECO:0000259" key="5">
    <source>
        <dbReference type="SMART" id="SM00563"/>
    </source>
</evidence>
<evidence type="ECO:0000256" key="4">
    <source>
        <dbReference type="SAM" id="Phobius"/>
    </source>
</evidence>
<dbReference type="InterPro" id="IPR032098">
    <property type="entry name" value="Acyltransf_C"/>
</dbReference>
<evidence type="ECO:0000256" key="1">
    <source>
        <dbReference type="ARBA" id="ARBA00008655"/>
    </source>
</evidence>
<dbReference type="Proteomes" id="UP000494206">
    <property type="component" value="Unassembled WGS sequence"/>
</dbReference>
<feature type="transmembrane region" description="Helical" evidence="4">
    <location>
        <begin position="62"/>
        <end position="78"/>
    </location>
</feature>
<keyword evidence="4" id="KW-0812">Transmembrane</keyword>
<keyword evidence="4" id="KW-1133">Transmembrane helix</keyword>
<dbReference type="PANTHER" id="PTHR10983:SF19">
    <property type="entry name" value="PHOSPHOLIPID_GLYCEROL ACYLTRANSFERASE DOMAIN-CONTAINING PROTEIN"/>
    <property type="match status" value="1"/>
</dbReference>
<dbReference type="Pfam" id="PF16076">
    <property type="entry name" value="Acyltransf_C"/>
    <property type="match status" value="1"/>
</dbReference>
<feature type="transmembrane region" description="Helical" evidence="4">
    <location>
        <begin position="353"/>
        <end position="378"/>
    </location>
</feature>
<feature type="domain" description="Phospholipid/glycerol acyltransferase" evidence="5">
    <location>
        <begin position="95"/>
        <end position="219"/>
    </location>
</feature>
<dbReference type="InterPro" id="IPR002123">
    <property type="entry name" value="Plipid/glycerol_acylTrfase"/>
</dbReference>
<dbReference type="Pfam" id="PF01553">
    <property type="entry name" value="Acyltransferase"/>
    <property type="match status" value="1"/>
</dbReference>
<comment type="caution">
    <text evidence="6">The sequence shown here is derived from an EMBL/GenBank/DDBJ whole genome shotgun (WGS) entry which is preliminary data.</text>
</comment>
<accession>A0A8S1E017</accession>
<keyword evidence="4" id="KW-0472">Membrane</keyword>
<dbReference type="GO" id="GO:0016746">
    <property type="term" value="F:acyltransferase activity"/>
    <property type="evidence" value="ECO:0007669"/>
    <property type="project" value="UniProtKB-KW"/>
</dbReference>
<evidence type="ECO:0000313" key="6">
    <source>
        <dbReference type="EMBL" id="CAB3396996.1"/>
    </source>
</evidence>
<keyword evidence="3" id="KW-0012">Acyltransferase</keyword>
<evidence type="ECO:0000256" key="3">
    <source>
        <dbReference type="ARBA" id="ARBA00023315"/>
    </source>
</evidence>
<feature type="transmembrane region" description="Helical" evidence="4">
    <location>
        <begin position="23"/>
        <end position="50"/>
    </location>
</feature>
<dbReference type="GO" id="GO:0036149">
    <property type="term" value="P:phosphatidylinositol acyl-chain remodeling"/>
    <property type="evidence" value="ECO:0007669"/>
    <property type="project" value="TreeGrafter"/>
</dbReference>
<feature type="transmembrane region" description="Helical" evidence="4">
    <location>
        <begin position="330"/>
        <end position="347"/>
    </location>
</feature>
<sequence length="406" mass="47058">MSSPGEPPVLGAGQPLSTRVKGWLFGAGMLISSLFGVLYIASPLVMLMFFDPRLYRKMLDRLVGAWVIFPGALMQYLFGAKVSVKGDMIDYTEPALIIMNHRTRLDWLFFWNALFKMDPWLCTTEKITLKGVLKYVPGAGWAMQAACYIFLDRTFSTDKIKLDSILNYLSDIGYRYQILLFPEGTDKCPKATERSRIHAEKKSLVHYNYVLHPRTTGFVHIVQTMRKTNNIKFLYDVTIGFGDAIVQSEVDLVVHGVCPKEVFYQIRKIPIEEIPANDEDLGKWLVELWRQKEEKLKKFYNTPRNLRQFENTPNGREYELNENLEMIQKMLVGIWLFVTCFWVYMFFESPIMFYYAIIMCVFYAAVYKIYGGLEFLAIKVFNQKREYKALNQSSTGTENPNLVTST</sequence>
<name>A0A8S1E017_9PELO</name>
<dbReference type="SUPFAM" id="SSF69593">
    <property type="entry name" value="Glycerol-3-phosphate (1)-acyltransferase"/>
    <property type="match status" value="1"/>
</dbReference>
<gene>
    <name evidence="6" type="ORF">CBOVIS_LOCUS473</name>
</gene>
<organism evidence="6 7">
    <name type="scientific">Caenorhabditis bovis</name>
    <dbReference type="NCBI Taxonomy" id="2654633"/>
    <lineage>
        <taxon>Eukaryota</taxon>
        <taxon>Metazoa</taxon>
        <taxon>Ecdysozoa</taxon>
        <taxon>Nematoda</taxon>
        <taxon>Chromadorea</taxon>
        <taxon>Rhabditida</taxon>
        <taxon>Rhabditina</taxon>
        <taxon>Rhabditomorpha</taxon>
        <taxon>Rhabditoidea</taxon>
        <taxon>Rhabditidae</taxon>
        <taxon>Peloderinae</taxon>
        <taxon>Caenorhabditis</taxon>
    </lineage>
</organism>
<comment type="similarity">
    <text evidence="1">Belongs to the 1-acyl-sn-glycerol-3-phosphate acyltransferase family.</text>
</comment>
<proteinExistence type="inferred from homology"/>
<evidence type="ECO:0000256" key="2">
    <source>
        <dbReference type="ARBA" id="ARBA00022679"/>
    </source>
</evidence>
<keyword evidence="7" id="KW-1185">Reference proteome</keyword>